<organism evidence="3 4">
    <name type="scientific">Candidatus Schekmanbacteria bacterium RBG_16_38_10</name>
    <dbReference type="NCBI Taxonomy" id="1817879"/>
    <lineage>
        <taxon>Bacteria</taxon>
        <taxon>Candidatus Schekmaniibacteriota</taxon>
    </lineage>
</organism>
<comment type="caution">
    <text evidence="3">The sequence shown here is derived from an EMBL/GenBank/DDBJ whole genome shotgun (WGS) entry which is preliminary data.</text>
</comment>
<evidence type="ECO:0000259" key="1">
    <source>
        <dbReference type="Pfam" id="PF00535"/>
    </source>
</evidence>
<evidence type="ECO:0000313" key="4">
    <source>
        <dbReference type="Proteomes" id="UP000178797"/>
    </source>
</evidence>
<dbReference type="Pfam" id="PF13524">
    <property type="entry name" value="Glyco_trans_1_2"/>
    <property type="match status" value="1"/>
</dbReference>
<dbReference type="PANTHER" id="PTHR22916">
    <property type="entry name" value="GLYCOSYLTRANSFERASE"/>
    <property type="match status" value="1"/>
</dbReference>
<dbReference type="GO" id="GO:0016758">
    <property type="term" value="F:hexosyltransferase activity"/>
    <property type="evidence" value="ECO:0007669"/>
    <property type="project" value="UniProtKB-ARBA"/>
</dbReference>
<dbReference type="AlphaFoldDB" id="A0A1F7RWT6"/>
<dbReference type="SUPFAM" id="SSF53448">
    <property type="entry name" value="Nucleotide-diphospho-sugar transferases"/>
    <property type="match status" value="1"/>
</dbReference>
<feature type="domain" description="Glycosyltransferase 2-like" evidence="1">
    <location>
        <begin position="383"/>
        <end position="509"/>
    </location>
</feature>
<dbReference type="Proteomes" id="UP000178797">
    <property type="component" value="Unassembled WGS sequence"/>
</dbReference>
<sequence>MAIFNEIKKPHLLFIGTKWMNGNPDFGPSSLSTFTYGPLEASGFGTFDFLPVDDYYLRYNKSCDLALIKLCEETNPDIFVLVWWPGAPGYLNPTLETLYIIRKHMKIPIVAMWYDTWADWLVKTAETVLPLVDLAVVSDSITHFEKSARPDKYLNLSPPIDMRVFYDPNIYRDIDLSFNGGIKPYPDRVSGINTLRAEGIEVFKSGGQLEDRLPLEDYAAVFMRSKITLSWNRSGEKLTLKGRSFEATLCGAMLLESENSETPKWFTPMVEYVPFMDGKDLIDKARYYLKHDDERIQIALRGKQRAQELCDGKIYWGKILDAVKTKPLFDEEGSLRLLSPTLLEFMQTEKSSVYLDTLLTNYPIVGNGNERSQIVQNTRPLVSVITLCRNSEHTIRRCIESVLSQCYTNIEYIIQDGASTDRTLDIIKEYNDDRIKLVSEPDSGGASEAYFKGLCRCTGDIIGLCWADEEYLPHTVLWGVTNLDKHPEVAAIYGDVYATDIDGNIPEGTPHPAPPWDLTKFLCWEIMPNYCSSFFRTSRLKDSGFFEHVSSYYSSKTEPKCCIMYDYYAMVGIKYPILYIPDFVAKFSVHKNQQSSTSSVLFSMIPELIRSFDHISNDPESLDSIKMLRYRAYAGFHLMMIHSLLTNANAFEDAKTMLKRALSYEPDINFLNKVVIDACNYLNNKGLSNEFLEFTDIIIKTSLTIPNLHPARAVALCELERYEEAIESIRKEPMHAGLYGLLFRLQLHILLENKYVRDILSNGIFANRQTREIVYIINNLLTNESKDVYRILQTLSDISLASLENVINAFLVITHKEGTSEFTNKLKVLASTIMTIRGSRP</sequence>
<dbReference type="InterPro" id="IPR001173">
    <property type="entry name" value="Glyco_trans_2-like"/>
</dbReference>
<dbReference type="EMBL" id="MGDE01000111">
    <property type="protein sequence ID" value="OGL45921.1"/>
    <property type="molecule type" value="Genomic_DNA"/>
</dbReference>
<evidence type="ECO:0000259" key="2">
    <source>
        <dbReference type="Pfam" id="PF13524"/>
    </source>
</evidence>
<reference evidence="3 4" key="1">
    <citation type="journal article" date="2016" name="Nat. Commun.">
        <title>Thousands of microbial genomes shed light on interconnected biogeochemical processes in an aquifer system.</title>
        <authorList>
            <person name="Anantharaman K."/>
            <person name="Brown C.T."/>
            <person name="Hug L.A."/>
            <person name="Sharon I."/>
            <person name="Castelle C.J."/>
            <person name="Probst A.J."/>
            <person name="Thomas B.C."/>
            <person name="Singh A."/>
            <person name="Wilkins M.J."/>
            <person name="Karaoz U."/>
            <person name="Brodie E.L."/>
            <person name="Williams K.H."/>
            <person name="Hubbard S.S."/>
            <person name="Banfield J.F."/>
        </authorList>
    </citation>
    <scope>NUCLEOTIDE SEQUENCE [LARGE SCALE GENOMIC DNA]</scope>
</reference>
<name>A0A1F7RWT6_9BACT</name>
<gene>
    <name evidence="3" type="ORF">A2W05_04270</name>
</gene>
<accession>A0A1F7RWT6</accession>
<dbReference type="InterPro" id="IPR055259">
    <property type="entry name" value="YkvP/CgeB_Glyco_trans-like"/>
</dbReference>
<proteinExistence type="predicted"/>
<evidence type="ECO:0000313" key="3">
    <source>
        <dbReference type="EMBL" id="OGL45921.1"/>
    </source>
</evidence>
<protein>
    <submittedName>
        <fullName evidence="3">Uncharacterized protein</fullName>
    </submittedName>
</protein>
<feature type="domain" description="Spore protein YkvP/CgeB glycosyl transferase-like" evidence="2">
    <location>
        <begin position="210"/>
        <end position="307"/>
    </location>
</feature>
<dbReference type="Pfam" id="PF00535">
    <property type="entry name" value="Glycos_transf_2"/>
    <property type="match status" value="1"/>
</dbReference>
<dbReference type="PANTHER" id="PTHR22916:SF3">
    <property type="entry name" value="UDP-GLCNAC:BETAGAL BETA-1,3-N-ACETYLGLUCOSAMINYLTRANSFERASE-LIKE PROTEIN 1"/>
    <property type="match status" value="1"/>
</dbReference>
<dbReference type="Gene3D" id="3.90.550.10">
    <property type="entry name" value="Spore Coat Polysaccharide Biosynthesis Protein SpsA, Chain A"/>
    <property type="match status" value="1"/>
</dbReference>
<dbReference type="InterPro" id="IPR029044">
    <property type="entry name" value="Nucleotide-diphossugar_trans"/>
</dbReference>